<dbReference type="AlphaFoldDB" id="A0A5S4V9B4"/>
<dbReference type="Pfam" id="PF03631">
    <property type="entry name" value="Virul_fac_BrkB"/>
    <property type="match status" value="1"/>
</dbReference>
<dbReference type="InterPro" id="IPR017039">
    <property type="entry name" value="Virul_fac_BrkB"/>
</dbReference>
<protein>
    <submittedName>
        <fullName evidence="8">YihY/virulence factor BrkB family protein</fullName>
    </submittedName>
</protein>
<keyword evidence="5 7" id="KW-0472">Membrane</keyword>
<comment type="subcellular location">
    <subcellularLocation>
        <location evidence="1">Cell membrane</location>
        <topology evidence="1">Multi-pass membrane protein</topology>
    </subcellularLocation>
</comment>
<evidence type="ECO:0000256" key="3">
    <source>
        <dbReference type="ARBA" id="ARBA00022692"/>
    </source>
</evidence>
<gene>
    <name evidence="8" type="ORF">FYC51_09910</name>
</gene>
<feature type="transmembrane region" description="Helical" evidence="7">
    <location>
        <begin position="100"/>
        <end position="123"/>
    </location>
</feature>
<dbReference type="GO" id="GO:0005886">
    <property type="term" value="C:plasma membrane"/>
    <property type="evidence" value="ECO:0007669"/>
    <property type="project" value="UniProtKB-SubCell"/>
</dbReference>
<dbReference type="PANTHER" id="PTHR30213:SF0">
    <property type="entry name" value="UPF0761 MEMBRANE PROTEIN YIHY"/>
    <property type="match status" value="1"/>
</dbReference>
<keyword evidence="3 7" id="KW-0812">Transmembrane</keyword>
<accession>A0A5S4V9B4</accession>
<evidence type="ECO:0000256" key="2">
    <source>
        <dbReference type="ARBA" id="ARBA00022475"/>
    </source>
</evidence>
<evidence type="ECO:0000313" key="9">
    <source>
        <dbReference type="Proteomes" id="UP000325243"/>
    </source>
</evidence>
<proteinExistence type="predicted"/>
<name>A0A5S4V9B4_9MICO</name>
<dbReference type="RefSeq" id="WP_148733386.1">
    <property type="nucleotide sequence ID" value="NZ_VSSB01000001.1"/>
</dbReference>
<keyword evidence="4 7" id="KW-1133">Transmembrane helix</keyword>
<feature type="transmembrane region" description="Helical" evidence="7">
    <location>
        <begin position="144"/>
        <end position="165"/>
    </location>
</feature>
<evidence type="ECO:0000256" key="5">
    <source>
        <dbReference type="ARBA" id="ARBA00023136"/>
    </source>
</evidence>
<comment type="caution">
    <text evidence="8">The sequence shown here is derived from an EMBL/GenBank/DDBJ whole genome shotgun (WGS) entry which is preliminary data.</text>
</comment>
<feature type="transmembrane region" description="Helical" evidence="7">
    <location>
        <begin position="185"/>
        <end position="208"/>
    </location>
</feature>
<organism evidence="8 9">
    <name type="scientific">Agromyces mariniharenae</name>
    <dbReference type="NCBI Taxonomy" id="2604423"/>
    <lineage>
        <taxon>Bacteria</taxon>
        <taxon>Bacillati</taxon>
        <taxon>Actinomycetota</taxon>
        <taxon>Actinomycetes</taxon>
        <taxon>Micrococcales</taxon>
        <taxon>Microbacteriaceae</taxon>
        <taxon>Agromyces</taxon>
    </lineage>
</organism>
<reference evidence="8 9" key="1">
    <citation type="submission" date="2019-08" db="EMBL/GenBank/DDBJ databases">
        <authorList>
            <person name="Hu J."/>
        </authorList>
    </citation>
    <scope>NUCLEOTIDE SEQUENCE [LARGE SCALE GENOMIC DNA]</scope>
    <source>
        <strain evidence="8 9">NEAU-184</strain>
    </source>
</reference>
<evidence type="ECO:0000256" key="4">
    <source>
        <dbReference type="ARBA" id="ARBA00022989"/>
    </source>
</evidence>
<feature type="transmembrane region" description="Helical" evidence="7">
    <location>
        <begin position="256"/>
        <end position="279"/>
    </location>
</feature>
<keyword evidence="2" id="KW-1003">Cell membrane</keyword>
<evidence type="ECO:0000256" key="7">
    <source>
        <dbReference type="SAM" id="Phobius"/>
    </source>
</evidence>
<evidence type="ECO:0000256" key="1">
    <source>
        <dbReference type="ARBA" id="ARBA00004651"/>
    </source>
</evidence>
<evidence type="ECO:0000256" key="6">
    <source>
        <dbReference type="SAM" id="MobiDB-lite"/>
    </source>
</evidence>
<dbReference type="PANTHER" id="PTHR30213">
    <property type="entry name" value="INNER MEMBRANE PROTEIN YHJD"/>
    <property type="match status" value="1"/>
</dbReference>
<evidence type="ECO:0000313" key="8">
    <source>
        <dbReference type="EMBL" id="TYL53921.1"/>
    </source>
</evidence>
<dbReference type="EMBL" id="VSSB01000001">
    <property type="protein sequence ID" value="TYL53921.1"/>
    <property type="molecule type" value="Genomic_DNA"/>
</dbReference>
<dbReference type="PIRSF" id="PIRSF035875">
    <property type="entry name" value="RNase_BN"/>
    <property type="match status" value="1"/>
</dbReference>
<dbReference type="Proteomes" id="UP000325243">
    <property type="component" value="Unassembled WGS sequence"/>
</dbReference>
<sequence length="342" mass="37367">MSSGADSPVELTRDDWQTIFRRTLHEFRISQSWDIAAALTYHAVLSVFPALLGAFALIGIFGSAESVARTALDVIGDLAGDEVATAVDDPIEQLLDASHAALAFATGLVLTLWTVSGYLGTFGRGMNRILGIDEGRPFWKSRPMFLGIAVVIVVLGSIVAVLMLVSGPVADALARSLRVDEGLVIWWDFLKLPVVAVLVAVIIALLYWSTPNVKRRNIRWMSVGAGGALLTWLATTALFTAYVLGVRTYERTYGVLGFAVAFLLWVWLSNLALLFGAVLDTEVERARQLRNGIDAEDRLQLPIRDDRMIQKNREQRNADRLASAAMKPDTAVDGIVTPSTER</sequence>
<feature type="transmembrane region" description="Helical" evidence="7">
    <location>
        <begin position="220"/>
        <end position="244"/>
    </location>
</feature>
<feature type="region of interest" description="Disordered" evidence="6">
    <location>
        <begin position="319"/>
        <end position="342"/>
    </location>
</feature>
<dbReference type="NCBIfam" id="TIGR00765">
    <property type="entry name" value="yihY_not_rbn"/>
    <property type="match status" value="1"/>
</dbReference>
<feature type="transmembrane region" description="Helical" evidence="7">
    <location>
        <begin position="38"/>
        <end position="61"/>
    </location>
</feature>
<keyword evidence="9" id="KW-1185">Reference proteome</keyword>